<evidence type="ECO:0000256" key="20">
    <source>
        <dbReference type="ARBA" id="ARBA00049902"/>
    </source>
</evidence>
<dbReference type="GO" id="GO:0009252">
    <property type="term" value="P:peptidoglycan biosynthetic process"/>
    <property type="evidence" value="ECO:0007669"/>
    <property type="project" value="UniProtKB-KW"/>
</dbReference>
<keyword evidence="4 22" id="KW-0132">Cell division</keyword>
<dbReference type="PANTHER" id="PTHR30474:SF2">
    <property type="entry name" value="PEPTIDOGLYCAN GLYCOSYLTRANSFERASE FTSW-RELATED"/>
    <property type="match status" value="1"/>
</dbReference>
<evidence type="ECO:0000313" key="23">
    <source>
        <dbReference type="Proteomes" id="UP000176893"/>
    </source>
</evidence>
<dbReference type="AlphaFoldDB" id="A0A1F8EGN4"/>
<dbReference type="GO" id="GO:0008360">
    <property type="term" value="P:regulation of cell shape"/>
    <property type="evidence" value="ECO:0007669"/>
    <property type="project" value="UniProtKB-KW"/>
</dbReference>
<dbReference type="InterPro" id="IPR001182">
    <property type="entry name" value="FtsW/RodA"/>
</dbReference>
<keyword evidence="9" id="KW-0573">Peptidoglycan synthesis</keyword>
<evidence type="ECO:0000256" key="6">
    <source>
        <dbReference type="ARBA" id="ARBA00022679"/>
    </source>
</evidence>
<dbReference type="PROSITE" id="PS00428">
    <property type="entry name" value="FTSW_RODA_SPOVE"/>
    <property type="match status" value="1"/>
</dbReference>
<evidence type="ECO:0000256" key="11">
    <source>
        <dbReference type="ARBA" id="ARBA00023136"/>
    </source>
</evidence>
<keyword evidence="10 21" id="KW-1133">Transmembrane helix</keyword>
<comment type="subcellular location">
    <subcellularLocation>
        <location evidence="1">Cell membrane</location>
        <topology evidence="1">Multi-pass membrane protein</topology>
    </subcellularLocation>
</comment>
<protein>
    <recommendedName>
        <fullName evidence="17">Probable peptidoglycan glycosyltransferase FtsW</fullName>
        <ecNumber evidence="19">2.4.99.28</ecNumber>
    </recommendedName>
    <alternativeName>
        <fullName evidence="18">Cell division protein FtsW</fullName>
    </alternativeName>
    <alternativeName>
        <fullName evidence="15">Cell wall polymerase</fullName>
    </alternativeName>
    <alternativeName>
        <fullName evidence="14">Peptidoglycan polymerase</fullName>
    </alternativeName>
</protein>
<evidence type="ECO:0000256" key="19">
    <source>
        <dbReference type="ARBA" id="ARBA00044770"/>
    </source>
</evidence>
<comment type="pathway">
    <text evidence="2">Cell wall biogenesis; peptidoglycan biosynthesis.</text>
</comment>
<name>A0A1F8EGN4_9BACT</name>
<feature type="transmembrane region" description="Helical" evidence="21">
    <location>
        <begin position="340"/>
        <end position="362"/>
    </location>
</feature>
<evidence type="ECO:0000256" key="1">
    <source>
        <dbReference type="ARBA" id="ARBA00004651"/>
    </source>
</evidence>
<dbReference type="GO" id="GO:0051301">
    <property type="term" value="P:cell division"/>
    <property type="evidence" value="ECO:0007669"/>
    <property type="project" value="UniProtKB-KW"/>
</dbReference>
<feature type="transmembrane region" description="Helical" evidence="21">
    <location>
        <begin position="104"/>
        <end position="128"/>
    </location>
</feature>
<evidence type="ECO:0000256" key="5">
    <source>
        <dbReference type="ARBA" id="ARBA00022676"/>
    </source>
</evidence>
<dbReference type="EMBL" id="MGJB01000001">
    <property type="protein sequence ID" value="OGM99228.1"/>
    <property type="molecule type" value="Genomic_DNA"/>
</dbReference>
<evidence type="ECO:0000256" key="2">
    <source>
        <dbReference type="ARBA" id="ARBA00004752"/>
    </source>
</evidence>
<comment type="similarity">
    <text evidence="16">Belongs to the SEDS family. FtsW subfamily.</text>
</comment>
<dbReference type="InterPro" id="IPR018365">
    <property type="entry name" value="Cell_cycle_FtsW-rel_CS"/>
</dbReference>
<organism evidence="22 23">
    <name type="scientific">Candidatus Yanofskybacteria bacterium RIFCSPHIGHO2_01_FULL_41_26</name>
    <dbReference type="NCBI Taxonomy" id="1802661"/>
    <lineage>
        <taxon>Bacteria</taxon>
        <taxon>Candidatus Yanofskyibacteriota</taxon>
    </lineage>
</organism>
<keyword evidence="7 21" id="KW-0812">Transmembrane</keyword>
<feature type="transmembrane region" description="Helical" evidence="21">
    <location>
        <begin position="307"/>
        <end position="328"/>
    </location>
</feature>
<feature type="transmembrane region" description="Helical" evidence="21">
    <location>
        <begin position="140"/>
        <end position="158"/>
    </location>
</feature>
<dbReference type="NCBIfam" id="TIGR02614">
    <property type="entry name" value="ftsW"/>
    <property type="match status" value="1"/>
</dbReference>
<evidence type="ECO:0000256" key="16">
    <source>
        <dbReference type="ARBA" id="ARBA00038053"/>
    </source>
</evidence>
<keyword evidence="6" id="KW-0808">Transferase</keyword>
<evidence type="ECO:0000256" key="8">
    <source>
        <dbReference type="ARBA" id="ARBA00022960"/>
    </source>
</evidence>
<evidence type="ECO:0000256" key="18">
    <source>
        <dbReference type="ARBA" id="ARBA00041418"/>
    </source>
</evidence>
<keyword evidence="3" id="KW-1003">Cell membrane</keyword>
<dbReference type="GO" id="GO:0032153">
    <property type="term" value="C:cell division site"/>
    <property type="evidence" value="ECO:0007669"/>
    <property type="project" value="TreeGrafter"/>
</dbReference>
<gene>
    <name evidence="22" type="ORF">A2649_03755</name>
</gene>
<keyword evidence="8" id="KW-0133">Cell shape</keyword>
<sequence length="364" mass="39725">MYYNLIVNRKLLSIILILVVFGLVVLSSAGIVDGQKKFGSSYYYLTHQLLYGVIPGFIGMFVFSLINYKFWKKTSLFVLIGSLALMIMIFMPNFGHGLKGATRWINLGVFSFQPAEILKLSLIIYLAAWFGNRDERTKRWSYGVLPFLIVLSFVALLLFLQPDIGTLIVVSLISLGVYFLAGPSYKQFAGILLVLFLGLSAIIVVEPYRFDRLKAFWDPSVDPRGISYQINQSLISIGSGGLFGVGYNNSSQKQGGFLPEVIGDSIFAIIAEELGLVGSALTVGLFGTLCFFLVGIAKNASDKFGTLLVMGINIWIMSQAFVNIAAISGLVPLTGIPLPFISYGGTALVVLLLGMGIVFNVAKD</sequence>
<evidence type="ECO:0000313" key="22">
    <source>
        <dbReference type="EMBL" id="OGM99228.1"/>
    </source>
</evidence>
<evidence type="ECO:0000256" key="12">
    <source>
        <dbReference type="ARBA" id="ARBA00023306"/>
    </source>
</evidence>
<reference evidence="22 23" key="1">
    <citation type="journal article" date="2016" name="Nat. Commun.">
        <title>Thousands of microbial genomes shed light on interconnected biogeochemical processes in an aquifer system.</title>
        <authorList>
            <person name="Anantharaman K."/>
            <person name="Brown C.T."/>
            <person name="Hug L.A."/>
            <person name="Sharon I."/>
            <person name="Castelle C.J."/>
            <person name="Probst A.J."/>
            <person name="Thomas B.C."/>
            <person name="Singh A."/>
            <person name="Wilkins M.J."/>
            <person name="Karaoz U."/>
            <person name="Brodie E.L."/>
            <person name="Williams K.H."/>
            <person name="Hubbard S.S."/>
            <person name="Banfield J.F."/>
        </authorList>
    </citation>
    <scope>NUCLEOTIDE SEQUENCE [LARGE SCALE GENOMIC DNA]</scope>
</reference>
<dbReference type="EC" id="2.4.99.28" evidence="19"/>
<keyword evidence="12" id="KW-0131">Cell cycle</keyword>
<feature type="transmembrane region" description="Helical" evidence="21">
    <location>
        <begin position="164"/>
        <end position="181"/>
    </location>
</feature>
<accession>A0A1F8EGN4</accession>
<comment type="catalytic activity">
    <reaction evidence="20">
        <text>[GlcNAc-(1-&gt;4)-Mur2Ac(oyl-L-Ala-gamma-D-Glu-L-Lys-D-Ala-D-Ala)](n)-di-trans,octa-cis-undecaprenyl diphosphate + beta-D-GlcNAc-(1-&gt;4)-Mur2Ac(oyl-L-Ala-gamma-D-Glu-L-Lys-D-Ala-D-Ala)-di-trans,octa-cis-undecaprenyl diphosphate = [GlcNAc-(1-&gt;4)-Mur2Ac(oyl-L-Ala-gamma-D-Glu-L-Lys-D-Ala-D-Ala)](n+1)-di-trans,octa-cis-undecaprenyl diphosphate + di-trans,octa-cis-undecaprenyl diphosphate + H(+)</text>
        <dbReference type="Rhea" id="RHEA:23708"/>
        <dbReference type="Rhea" id="RHEA-COMP:9602"/>
        <dbReference type="Rhea" id="RHEA-COMP:9603"/>
        <dbReference type="ChEBI" id="CHEBI:15378"/>
        <dbReference type="ChEBI" id="CHEBI:58405"/>
        <dbReference type="ChEBI" id="CHEBI:60033"/>
        <dbReference type="ChEBI" id="CHEBI:78435"/>
        <dbReference type="EC" id="2.4.99.28"/>
    </reaction>
</comment>
<comment type="caution">
    <text evidence="22">The sequence shown here is derived from an EMBL/GenBank/DDBJ whole genome shotgun (WGS) entry which is preliminary data.</text>
</comment>
<evidence type="ECO:0000256" key="7">
    <source>
        <dbReference type="ARBA" id="ARBA00022692"/>
    </source>
</evidence>
<evidence type="ECO:0000256" key="14">
    <source>
        <dbReference type="ARBA" id="ARBA00032370"/>
    </source>
</evidence>
<evidence type="ECO:0000256" key="13">
    <source>
        <dbReference type="ARBA" id="ARBA00023316"/>
    </source>
</evidence>
<evidence type="ECO:0000256" key="21">
    <source>
        <dbReference type="SAM" id="Phobius"/>
    </source>
</evidence>
<feature type="transmembrane region" description="Helical" evidence="21">
    <location>
        <begin position="188"/>
        <end position="205"/>
    </location>
</feature>
<evidence type="ECO:0000256" key="3">
    <source>
        <dbReference type="ARBA" id="ARBA00022475"/>
    </source>
</evidence>
<feature type="transmembrane region" description="Helical" evidence="21">
    <location>
        <begin position="75"/>
        <end position="92"/>
    </location>
</feature>
<proteinExistence type="inferred from homology"/>
<feature type="transmembrane region" description="Helical" evidence="21">
    <location>
        <begin position="274"/>
        <end position="295"/>
    </location>
</feature>
<evidence type="ECO:0000256" key="9">
    <source>
        <dbReference type="ARBA" id="ARBA00022984"/>
    </source>
</evidence>
<evidence type="ECO:0000256" key="10">
    <source>
        <dbReference type="ARBA" id="ARBA00022989"/>
    </source>
</evidence>
<evidence type="ECO:0000256" key="4">
    <source>
        <dbReference type="ARBA" id="ARBA00022618"/>
    </source>
</evidence>
<evidence type="ECO:0000256" key="15">
    <source>
        <dbReference type="ARBA" id="ARBA00033270"/>
    </source>
</evidence>
<dbReference type="GO" id="GO:0005886">
    <property type="term" value="C:plasma membrane"/>
    <property type="evidence" value="ECO:0007669"/>
    <property type="project" value="UniProtKB-SubCell"/>
</dbReference>
<dbReference type="Proteomes" id="UP000176893">
    <property type="component" value="Unassembled WGS sequence"/>
</dbReference>
<keyword evidence="11 21" id="KW-0472">Membrane</keyword>
<dbReference type="GO" id="GO:0015648">
    <property type="term" value="F:lipid-linked peptidoglycan transporter activity"/>
    <property type="evidence" value="ECO:0007669"/>
    <property type="project" value="TreeGrafter"/>
</dbReference>
<dbReference type="Pfam" id="PF01098">
    <property type="entry name" value="FTSW_RODA_SPOVE"/>
    <property type="match status" value="1"/>
</dbReference>
<dbReference type="InterPro" id="IPR013437">
    <property type="entry name" value="FtsW"/>
</dbReference>
<dbReference type="STRING" id="1802661.A2649_03755"/>
<keyword evidence="5" id="KW-0328">Glycosyltransferase</keyword>
<evidence type="ECO:0000256" key="17">
    <source>
        <dbReference type="ARBA" id="ARBA00041185"/>
    </source>
</evidence>
<keyword evidence="13" id="KW-0961">Cell wall biogenesis/degradation</keyword>
<dbReference type="GO" id="GO:0008955">
    <property type="term" value="F:peptidoglycan glycosyltransferase activity"/>
    <property type="evidence" value="ECO:0007669"/>
    <property type="project" value="UniProtKB-EC"/>
</dbReference>
<feature type="transmembrane region" description="Helical" evidence="21">
    <location>
        <begin position="50"/>
        <end position="68"/>
    </location>
</feature>
<dbReference type="GO" id="GO:0071555">
    <property type="term" value="P:cell wall organization"/>
    <property type="evidence" value="ECO:0007669"/>
    <property type="project" value="UniProtKB-KW"/>
</dbReference>
<dbReference type="PANTHER" id="PTHR30474">
    <property type="entry name" value="CELL CYCLE PROTEIN"/>
    <property type="match status" value="1"/>
</dbReference>